<evidence type="ECO:0000259" key="1">
    <source>
        <dbReference type="PROSITE" id="PS51286"/>
    </source>
</evidence>
<comment type="caution">
    <text evidence="2">The sequence shown here is derived from an EMBL/GenBank/DDBJ whole genome shotgun (WGS) entry which is preliminary data.</text>
</comment>
<feature type="domain" description="RAP" evidence="1">
    <location>
        <begin position="13"/>
        <end position="73"/>
    </location>
</feature>
<dbReference type="InterPro" id="IPR013584">
    <property type="entry name" value="RAP"/>
</dbReference>
<reference evidence="2" key="1">
    <citation type="submission" date="2021-10" db="EMBL/GenBank/DDBJ databases">
        <title>Tropical sea cucumber genome reveals ecological adaptation and Cuvierian tubules defense mechanism.</title>
        <authorList>
            <person name="Chen T."/>
        </authorList>
    </citation>
    <scope>NUCLEOTIDE SEQUENCE</scope>
    <source>
        <strain evidence="2">Nanhai2018</strain>
        <tissue evidence="2">Muscle</tissue>
    </source>
</reference>
<organism evidence="2 3">
    <name type="scientific">Holothuria leucospilota</name>
    <name type="common">Black long sea cucumber</name>
    <name type="synonym">Mertensiothuria leucospilota</name>
    <dbReference type="NCBI Taxonomy" id="206669"/>
    <lineage>
        <taxon>Eukaryota</taxon>
        <taxon>Metazoa</taxon>
        <taxon>Echinodermata</taxon>
        <taxon>Eleutherozoa</taxon>
        <taxon>Echinozoa</taxon>
        <taxon>Holothuroidea</taxon>
        <taxon>Aspidochirotacea</taxon>
        <taxon>Aspidochirotida</taxon>
        <taxon>Holothuriidae</taxon>
        <taxon>Holothuria</taxon>
    </lineage>
</organism>
<dbReference type="AlphaFoldDB" id="A0A9Q1BLR5"/>
<protein>
    <submittedName>
        <fullName evidence="2">FAST kinase domain-containing protein 5, mitochondrial</fullName>
    </submittedName>
</protein>
<dbReference type="SMART" id="SM00952">
    <property type="entry name" value="RAP"/>
    <property type="match status" value="1"/>
</dbReference>
<dbReference type="Proteomes" id="UP001152320">
    <property type="component" value="Chromosome 14"/>
</dbReference>
<dbReference type="EMBL" id="JAIZAY010000014">
    <property type="protein sequence ID" value="KAJ8029058.1"/>
    <property type="molecule type" value="Genomic_DNA"/>
</dbReference>
<dbReference type="OrthoDB" id="385235at2759"/>
<dbReference type="PROSITE" id="PS51286">
    <property type="entry name" value="RAP"/>
    <property type="match status" value="1"/>
</dbReference>
<keyword evidence="2" id="KW-0418">Kinase</keyword>
<gene>
    <name evidence="2" type="ORF">HOLleu_28360</name>
</gene>
<evidence type="ECO:0000313" key="3">
    <source>
        <dbReference type="Proteomes" id="UP001152320"/>
    </source>
</evidence>
<evidence type="ECO:0000313" key="2">
    <source>
        <dbReference type="EMBL" id="KAJ8029058.1"/>
    </source>
</evidence>
<keyword evidence="3" id="KW-1185">Reference proteome</keyword>
<keyword evidence="2" id="KW-0808">Transferase</keyword>
<proteinExistence type="predicted"/>
<dbReference type="Pfam" id="PF08373">
    <property type="entry name" value="RAP"/>
    <property type="match status" value="1"/>
</dbReference>
<sequence length="91" mass="10831">MTTPPLSCLFSRYALLIQLENNYRFTPRKLLGVHVMKKRQLSRLGYKVAEVPYYEWLPLLQQSEKKRMNYIQSKLRDADKTAEMEKGYLTT</sequence>
<name>A0A9Q1BLR5_HOLLE</name>
<dbReference type="GO" id="GO:0016301">
    <property type="term" value="F:kinase activity"/>
    <property type="evidence" value="ECO:0007669"/>
    <property type="project" value="UniProtKB-KW"/>
</dbReference>
<accession>A0A9Q1BLR5</accession>